<sequence>MVFWIFLDLAQDLDLSGQTLMASSLVFRRVGNSEGFSVHNAHFEGWTPDFLFLDGRISKRVKNSAVLQPLQILRI</sequence>
<evidence type="ECO:0000313" key="1">
    <source>
        <dbReference type="EMBL" id="PKK70047.1"/>
    </source>
</evidence>
<proteinExistence type="predicted"/>
<organism evidence="1 2">
    <name type="scientific">Rhizophagus irregularis</name>
    <dbReference type="NCBI Taxonomy" id="588596"/>
    <lineage>
        <taxon>Eukaryota</taxon>
        <taxon>Fungi</taxon>
        <taxon>Fungi incertae sedis</taxon>
        <taxon>Mucoromycota</taxon>
        <taxon>Glomeromycotina</taxon>
        <taxon>Glomeromycetes</taxon>
        <taxon>Glomerales</taxon>
        <taxon>Glomeraceae</taxon>
        <taxon>Rhizophagus</taxon>
    </lineage>
</organism>
<dbReference type="VEuPathDB" id="FungiDB:FUN_022616"/>
<protein>
    <submittedName>
        <fullName evidence="1">Uncharacterized protein</fullName>
    </submittedName>
</protein>
<dbReference type="AlphaFoldDB" id="A0A2N1N814"/>
<accession>A0A2N1N814</accession>
<reference evidence="1 2" key="1">
    <citation type="submission" date="2016-04" db="EMBL/GenBank/DDBJ databases">
        <title>Genome analyses suggest a sexual origin of heterokaryosis in a supposedly ancient asexual fungus.</title>
        <authorList>
            <person name="Ropars J."/>
            <person name="Sedzielewska K."/>
            <person name="Noel J."/>
            <person name="Charron P."/>
            <person name="Farinelli L."/>
            <person name="Marton T."/>
            <person name="Kruger M."/>
            <person name="Pelin A."/>
            <person name="Brachmann A."/>
            <person name="Corradi N."/>
        </authorList>
    </citation>
    <scope>NUCLEOTIDE SEQUENCE [LARGE SCALE GENOMIC DNA]</scope>
    <source>
        <strain evidence="1 2">C2</strain>
    </source>
</reference>
<dbReference type="EMBL" id="LLXL01000661">
    <property type="protein sequence ID" value="PKK70047.1"/>
    <property type="molecule type" value="Genomic_DNA"/>
</dbReference>
<dbReference type="Proteomes" id="UP000233469">
    <property type="component" value="Unassembled WGS sequence"/>
</dbReference>
<evidence type="ECO:0000313" key="2">
    <source>
        <dbReference type="Proteomes" id="UP000233469"/>
    </source>
</evidence>
<dbReference type="VEuPathDB" id="FungiDB:FUN_009425"/>
<name>A0A2N1N814_9GLOM</name>
<comment type="caution">
    <text evidence="1">The sequence shown here is derived from an EMBL/GenBank/DDBJ whole genome shotgun (WGS) entry which is preliminary data.</text>
</comment>
<reference evidence="1 2" key="2">
    <citation type="submission" date="2017-10" db="EMBL/GenBank/DDBJ databases">
        <title>Extensive intraspecific genome diversity in a model arbuscular mycorrhizal fungus.</title>
        <authorList>
            <person name="Chen E.C.H."/>
            <person name="Morin E."/>
            <person name="Baudet D."/>
            <person name="Noel J."/>
            <person name="Ndikumana S."/>
            <person name="Charron P."/>
            <person name="St-Onge C."/>
            <person name="Giorgi J."/>
            <person name="Grigoriev I.V."/>
            <person name="Roux C."/>
            <person name="Martin F.M."/>
            <person name="Corradi N."/>
        </authorList>
    </citation>
    <scope>NUCLEOTIDE SEQUENCE [LARGE SCALE GENOMIC DNA]</scope>
    <source>
        <strain evidence="1 2">C2</strain>
    </source>
</reference>
<gene>
    <name evidence="1" type="ORF">RhiirC2_780222</name>
</gene>